<dbReference type="SUPFAM" id="SSF46689">
    <property type="entry name" value="Homeodomain-like"/>
    <property type="match status" value="1"/>
</dbReference>
<name>A0A7D5YFG1_9ACTN</name>
<dbReference type="InterPro" id="IPR050109">
    <property type="entry name" value="HTH-type_TetR-like_transc_reg"/>
</dbReference>
<evidence type="ECO:0000256" key="2">
    <source>
        <dbReference type="ARBA" id="ARBA00023125"/>
    </source>
</evidence>
<evidence type="ECO:0000259" key="6">
    <source>
        <dbReference type="PROSITE" id="PS50977"/>
    </source>
</evidence>
<evidence type="ECO:0000313" key="7">
    <source>
        <dbReference type="EMBL" id="QLJ96314.1"/>
    </source>
</evidence>
<organism evidence="7">
    <name type="scientific">Micromonospora carbonacea</name>
    <dbReference type="NCBI Taxonomy" id="47853"/>
    <lineage>
        <taxon>Bacteria</taxon>
        <taxon>Bacillati</taxon>
        <taxon>Actinomycetota</taxon>
        <taxon>Actinomycetes</taxon>
        <taxon>Micromonosporales</taxon>
        <taxon>Micromonosporaceae</taxon>
        <taxon>Micromonospora</taxon>
    </lineage>
</organism>
<dbReference type="Pfam" id="PF00440">
    <property type="entry name" value="TetR_N"/>
    <property type="match status" value="1"/>
</dbReference>
<dbReference type="SUPFAM" id="SSF48498">
    <property type="entry name" value="Tetracyclin repressor-like, C-terminal domain"/>
    <property type="match status" value="1"/>
</dbReference>
<protein>
    <submittedName>
        <fullName evidence="7">TetR/AcrR family transcriptional regulator</fullName>
    </submittedName>
</protein>
<dbReference type="GO" id="GO:0045892">
    <property type="term" value="P:negative regulation of DNA-templated transcription"/>
    <property type="evidence" value="ECO:0007669"/>
    <property type="project" value="UniProtKB-ARBA"/>
</dbReference>
<keyword evidence="3" id="KW-0804">Transcription</keyword>
<feature type="DNA-binding region" description="H-T-H motif" evidence="4">
    <location>
        <begin position="81"/>
        <end position="100"/>
    </location>
</feature>
<gene>
    <name evidence="7" type="ORF">HZU44_15060</name>
</gene>
<evidence type="ECO:0000256" key="4">
    <source>
        <dbReference type="PROSITE-ProRule" id="PRU00335"/>
    </source>
</evidence>
<dbReference type="PANTHER" id="PTHR30055">
    <property type="entry name" value="HTH-TYPE TRANSCRIPTIONAL REGULATOR RUTR"/>
    <property type="match status" value="1"/>
</dbReference>
<keyword evidence="1" id="KW-0805">Transcription regulation</keyword>
<evidence type="ECO:0000256" key="5">
    <source>
        <dbReference type="SAM" id="MobiDB-lite"/>
    </source>
</evidence>
<sequence>MDRTLSSAVDVGQHPVGRNRRGVEASTVRVASALVTAARTPSHAGATRGRRSGRSVGDDRELAILATAERLLAQRPFGDVSVDDLARGAGISRPTFYFYFPSKDAVLLTLLDRVTEEADAAAGDVLDRLAEDPRARWREVITRFHETFGAHRAVVLACAEVRGTNAEVRRLWARVLERWVQAVEMAVVAERRRGAAPDGLPARELAIALNSMNERVWYATFAADGPAVAERDVVDVLLDVWLTTIYRGAAPPPHRASPPADAPPG</sequence>
<evidence type="ECO:0000256" key="3">
    <source>
        <dbReference type="ARBA" id="ARBA00023163"/>
    </source>
</evidence>
<dbReference type="GO" id="GO:0000976">
    <property type="term" value="F:transcription cis-regulatory region binding"/>
    <property type="evidence" value="ECO:0007669"/>
    <property type="project" value="TreeGrafter"/>
</dbReference>
<accession>A0A7D5YFG1</accession>
<dbReference type="GO" id="GO:0003700">
    <property type="term" value="F:DNA-binding transcription factor activity"/>
    <property type="evidence" value="ECO:0007669"/>
    <property type="project" value="TreeGrafter"/>
</dbReference>
<dbReference type="PRINTS" id="PR00455">
    <property type="entry name" value="HTHTETR"/>
</dbReference>
<dbReference type="Gene3D" id="1.10.10.60">
    <property type="entry name" value="Homeodomain-like"/>
    <property type="match status" value="1"/>
</dbReference>
<dbReference type="PANTHER" id="PTHR30055:SF184">
    <property type="entry name" value="HTH-TYPE TRANSCRIPTIONAL REGULATOR ETHR"/>
    <property type="match status" value="1"/>
</dbReference>
<dbReference type="Pfam" id="PF21313">
    <property type="entry name" value="EthR_C"/>
    <property type="match status" value="1"/>
</dbReference>
<dbReference type="AlphaFoldDB" id="A0A7D5YFG1"/>
<feature type="domain" description="HTH tetR-type" evidence="6">
    <location>
        <begin position="58"/>
        <end position="118"/>
    </location>
</feature>
<dbReference type="InterPro" id="IPR009057">
    <property type="entry name" value="Homeodomain-like_sf"/>
</dbReference>
<reference evidence="7" key="1">
    <citation type="submission" date="2020-08" db="EMBL/GenBank/DDBJ databases">
        <title>A bifunctional nitrone conjugated secondary metabolite targeting the ribosome.</title>
        <authorList>
            <person name="Limbrick E.M."/>
            <person name="Graf M."/>
            <person name="Derewacz D.K."/>
            <person name="Nguyen F."/>
            <person name="Spraggins J.M."/>
            <person name="Wieland M."/>
            <person name="Ynigez-Gutierrez A.E."/>
            <person name="Reisman B.J."/>
            <person name="Zinshteyn B."/>
            <person name="McCulloch K."/>
            <person name="Iverson T.M."/>
            <person name="Green R."/>
            <person name="Wilson D.N."/>
            <person name="Bachmann B.O."/>
        </authorList>
    </citation>
    <scope>NUCLEOTIDE SEQUENCE</scope>
    <source>
        <strain evidence="7">Africana</strain>
    </source>
</reference>
<evidence type="ECO:0000256" key="1">
    <source>
        <dbReference type="ARBA" id="ARBA00023015"/>
    </source>
</evidence>
<dbReference type="InterPro" id="IPR049397">
    <property type="entry name" value="EthR_C"/>
</dbReference>
<keyword evidence="2 4" id="KW-0238">DNA-binding</keyword>
<dbReference type="EMBL" id="CP058905">
    <property type="protein sequence ID" value="QLJ96314.1"/>
    <property type="molecule type" value="Genomic_DNA"/>
</dbReference>
<dbReference type="FunFam" id="1.10.10.60:FF:000141">
    <property type="entry name" value="TetR family transcriptional regulator"/>
    <property type="match status" value="1"/>
</dbReference>
<proteinExistence type="predicted"/>
<dbReference type="Gene3D" id="1.10.357.10">
    <property type="entry name" value="Tetracycline Repressor, domain 2"/>
    <property type="match status" value="1"/>
</dbReference>
<dbReference type="InterPro" id="IPR001647">
    <property type="entry name" value="HTH_TetR"/>
</dbReference>
<dbReference type="InterPro" id="IPR036271">
    <property type="entry name" value="Tet_transcr_reg_TetR-rel_C_sf"/>
</dbReference>
<feature type="region of interest" description="Disordered" evidence="5">
    <location>
        <begin position="1"/>
        <end position="24"/>
    </location>
</feature>
<dbReference type="PROSITE" id="PS50977">
    <property type="entry name" value="HTH_TETR_2"/>
    <property type="match status" value="1"/>
</dbReference>